<dbReference type="PANTHER" id="PTHR42938">
    <property type="entry name" value="FORMATE DEHYDROGENASE 1"/>
    <property type="match status" value="1"/>
</dbReference>
<dbReference type="InterPro" id="IPR036291">
    <property type="entry name" value="NAD(P)-bd_dom_sf"/>
</dbReference>
<dbReference type="GO" id="GO:0051287">
    <property type="term" value="F:NAD binding"/>
    <property type="evidence" value="ECO:0007669"/>
    <property type="project" value="InterPro"/>
</dbReference>
<dbReference type="SUPFAM" id="SSF51735">
    <property type="entry name" value="NAD(P)-binding Rossmann-fold domains"/>
    <property type="match status" value="1"/>
</dbReference>
<feature type="domain" description="D-isomer specific 2-hydroxyacid dehydrogenase catalytic" evidence="2">
    <location>
        <begin position="4"/>
        <end position="308"/>
    </location>
</feature>
<keyword evidence="5" id="KW-1185">Reference proteome</keyword>
<proteinExistence type="inferred from homology"/>
<gene>
    <name evidence="4" type="ORF">NS365_07780</name>
</gene>
<dbReference type="RefSeq" id="WP_058599712.1">
    <property type="nucleotide sequence ID" value="NZ_LDQA01000019.1"/>
</dbReference>
<dbReference type="PANTHER" id="PTHR42938:SF9">
    <property type="entry name" value="FORMATE DEHYDROGENASE 1"/>
    <property type="match status" value="1"/>
</dbReference>
<dbReference type="PATRIC" id="fig|401562.4.peg.1290"/>
<comment type="caution">
    <text evidence="4">The sequence shown here is derived from an EMBL/GenBank/DDBJ whole genome shotgun (WGS) entry which is preliminary data.</text>
</comment>
<evidence type="ECO:0000259" key="3">
    <source>
        <dbReference type="Pfam" id="PF02826"/>
    </source>
</evidence>
<dbReference type="InterPro" id="IPR006140">
    <property type="entry name" value="D-isomer_DH_NAD-bd"/>
</dbReference>
<dbReference type="Proteomes" id="UP000078529">
    <property type="component" value="Unassembled WGS sequence"/>
</dbReference>
<dbReference type="Pfam" id="PF02826">
    <property type="entry name" value="2-Hacid_dh_C"/>
    <property type="match status" value="1"/>
</dbReference>
<dbReference type="GO" id="GO:0016616">
    <property type="term" value="F:oxidoreductase activity, acting on the CH-OH group of donors, NAD or NADP as acceptor"/>
    <property type="evidence" value="ECO:0007669"/>
    <property type="project" value="InterPro"/>
</dbReference>
<evidence type="ECO:0000259" key="2">
    <source>
        <dbReference type="Pfam" id="PF00389"/>
    </source>
</evidence>
<reference evidence="4 5" key="1">
    <citation type="journal article" date="2016" name="Front. Microbiol.">
        <title>Genomic Resource of Rice Seed Associated Bacteria.</title>
        <authorList>
            <person name="Midha S."/>
            <person name="Bansal K."/>
            <person name="Sharma S."/>
            <person name="Kumar N."/>
            <person name="Patil P.P."/>
            <person name="Chaudhry V."/>
            <person name="Patil P.B."/>
        </authorList>
    </citation>
    <scope>NUCLEOTIDE SEQUENCE [LARGE SCALE GENOMIC DNA]</scope>
    <source>
        <strain evidence="4 5">NS365</strain>
    </source>
</reference>
<protein>
    <submittedName>
        <fullName evidence="4">3-phosphoglycerate dehydrogenase</fullName>
    </submittedName>
</protein>
<dbReference type="SUPFAM" id="SSF52283">
    <property type="entry name" value="Formate/glycerate dehydrogenase catalytic domain-like"/>
    <property type="match status" value="1"/>
</dbReference>
<sequence>MKCLIVQPIHEAGLSLLRDNGVEPIPCPAPDMETVARLVAGCEAAITRDAGFSGSAMRAGDRLRVVVVHGTGHDAVDKAAATERGVLVCNTPGANARSVSELALGLALAAARRIPAADRAERDGMAGFRERERFVELSGKTALIVGWGATGRGLGAMLRAALGMRVLVHSPRVADLGGFERCASLQEGLAQAYLVSLHTPLRPQTHHLIDAQALAALKPGAILVNTARAGLVDEAALARALDAGRVFAAGLDVYSHGAPAGPLGRCGRVIFTPHLGGTTGEALERVALGAARNVLEALSGRRPATALNLEEGVSA</sequence>
<evidence type="ECO:0000313" key="5">
    <source>
        <dbReference type="Proteomes" id="UP000078529"/>
    </source>
</evidence>
<evidence type="ECO:0000313" key="4">
    <source>
        <dbReference type="EMBL" id="KTR06306.1"/>
    </source>
</evidence>
<accession>A0A175RRJ8</accession>
<keyword evidence="1" id="KW-0560">Oxidoreductase</keyword>
<dbReference type="AlphaFoldDB" id="A0A175RRJ8"/>
<organism evidence="4 5">
    <name type="scientific">Aureimonas ureilytica</name>
    <dbReference type="NCBI Taxonomy" id="401562"/>
    <lineage>
        <taxon>Bacteria</taxon>
        <taxon>Pseudomonadati</taxon>
        <taxon>Pseudomonadota</taxon>
        <taxon>Alphaproteobacteria</taxon>
        <taxon>Hyphomicrobiales</taxon>
        <taxon>Aurantimonadaceae</taxon>
        <taxon>Aureimonas</taxon>
    </lineage>
</organism>
<dbReference type="EMBL" id="LDQA01000019">
    <property type="protein sequence ID" value="KTR06306.1"/>
    <property type="molecule type" value="Genomic_DNA"/>
</dbReference>
<feature type="domain" description="D-isomer specific 2-hydroxyacid dehydrogenase NAD-binding" evidence="3">
    <location>
        <begin position="104"/>
        <end position="276"/>
    </location>
</feature>
<name>A0A175RRJ8_9HYPH</name>
<dbReference type="Pfam" id="PF00389">
    <property type="entry name" value="2-Hacid_dh"/>
    <property type="match status" value="1"/>
</dbReference>
<dbReference type="InterPro" id="IPR006139">
    <property type="entry name" value="D-isomer_2_OHA_DH_cat_dom"/>
</dbReference>
<dbReference type="Gene3D" id="3.40.50.720">
    <property type="entry name" value="NAD(P)-binding Rossmann-like Domain"/>
    <property type="match status" value="2"/>
</dbReference>
<comment type="similarity">
    <text evidence="1">Belongs to the D-isomer specific 2-hydroxyacid dehydrogenase family.</text>
</comment>
<evidence type="ECO:0000256" key="1">
    <source>
        <dbReference type="RuleBase" id="RU003719"/>
    </source>
</evidence>